<keyword evidence="14" id="KW-1185">Reference proteome</keyword>
<evidence type="ECO:0000256" key="11">
    <source>
        <dbReference type="ARBA" id="ARBA00024326"/>
    </source>
</evidence>
<accession>A0A9P7GII3</accession>
<feature type="region of interest" description="Disordered" evidence="12">
    <location>
        <begin position="1"/>
        <end position="31"/>
    </location>
</feature>
<gene>
    <name evidence="13" type="ORF">DXG03_007844</name>
</gene>
<keyword evidence="7" id="KW-0594">Phospholipid biosynthesis</keyword>
<keyword evidence="4" id="KW-0444">Lipid biosynthesis</keyword>
<organism evidence="13 14">
    <name type="scientific">Asterophora parasitica</name>
    <dbReference type="NCBI Taxonomy" id="117018"/>
    <lineage>
        <taxon>Eukaryota</taxon>
        <taxon>Fungi</taxon>
        <taxon>Dikarya</taxon>
        <taxon>Basidiomycota</taxon>
        <taxon>Agaricomycotina</taxon>
        <taxon>Agaricomycetes</taxon>
        <taxon>Agaricomycetidae</taxon>
        <taxon>Agaricales</taxon>
        <taxon>Tricholomatineae</taxon>
        <taxon>Lyophyllaceae</taxon>
        <taxon>Asterophora</taxon>
    </lineage>
</organism>
<evidence type="ECO:0000256" key="10">
    <source>
        <dbReference type="ARBA" id="ARBA00023317"/>
    </source>
</evidence>
<comment type="pathway">
    <text evidence="11">Phospholipid metabolism; phosphatidylethanolamine biosynthesis.</text>
</comment>
<dbReference type="GO" id="GO:0046474">
    <property type="term" value="P:glycerophospholipid biosynthetic process"/>
    <property type="evidence" value="ECO:0007669"/>
    <property type="project" value="UniProtKB-ARBA"/>
</dbReference>
<name>A0A9P7GII3_9AGAR</name>
<dbReference type="EC" id="4.1.1.65" evidence="3"/>
<feature type="compositionally biased region" description="Basic residues" evidence="12">
    <location>
        <begin position="1"/>
        <end position="10"/>
    </location>
</feature>
<dbReference type="InterPro" id="IPR033177">
    <property type="entry name" value="PSD-B"/>
</dbReference>
<dbReference type="OrthoDB" id="5973539at2759"/>
<keyword evidence="9" id="KW-1208">Phospholipid metabolism</keyword>
<evidence type="ECO:0000256" key="4">
    <source>
        <dbReference type="ARBA" id="ARBA00022516"/>
    </source>
</evidence>
<evidence type="ECO:0000256" key="9">
    <source>
        <dbReference type="ARBA" id="ARBA00023264"/>
    </source>
</evidence>
<evidence type="ECO:0000256" key="5">
    <source>
        <dbReference type="ARBA" id="ARBA00022793"/>
    </source>
</evidence>
<sequence length="428" mass="47660">MRVTIRRGTTRRGVSTKFQASLPKSEPTPTVEKIHPDNLPDADEGHLSSALTALVDRSATHPDVSQNIHTPMHCIPRIEWIHSLVPGLEELSATYHIGNFVLVRETEEMQFEHMPIYARVGMHLVFYGYGRARVLGTRRVEDLLRKESIRQGRIYDSSQSAHSIPSFVKTYNLTTEELLEPDLSKYACFNEFFSRKLKADARAVADAEDPFGVCSAADSRLTVYPSVDSATKFWIKGRQFTIPALLGVASSSMEAETFEGASLAIFRLAPADYHRFHAPLACETINGPVDLPGQYYTVNPQAVNEPGFDVFTANRRSILYLKHAQTGRAVAVVAIGALLVGSVCWTGGAKKGTKLERGDELGYFAYGGSTVVVLFSKAVVEFDEDLIRNSMKPIETLVKVRNRILRFLTFMHRHRRLAIQSGGFPSKK</sequence>
<reference evidence="13" key="1">
    <citation type="submission" date="2020-07" db="EMBL/GenBank/DDBJ databases">
        <authorList>
            <person name="Nieuwenhuis M."/>
            <person name="Van De Peppel L.J.J."/>
        </authorList>
    </citation>
    <scope>NUCLEOTIDE SEQUENCE</scope>
    <source>
        <strain evidence="13">AP01</strain>
        <tissue evidence="13">Mycelium</tissue>
    </source>
</reference>
<dbReference type="GO" id="GO:0004609">
    <property type="term" value="F:phosphatidylserine decarboxylase activity"/>
    <property type="evidence" value="ECO:0007669"/>
    <property type="project" value="UniProtKB-EC"/>
</dbReference>
<evidence type="ECO:0000256" key="7">
    <source>
        <dbReference type="ARBA" id="ARBA00023209"/>
    </source>
</evidence>
<reference evidence="13" key="2">
    <citation type="submission" date="2021-10" db="EMBL/GenBank/DDBJ databases">
        <title>Phylogenomics reveals ancestral predisposition of the termite-cultivated fungus Termitomyces towards a domesticated lifestyle.</title>
        <authorList>
            <person name="Auxier B."/>
            <person name="Grum-Grzhimaylo A."/>
            <person name="Cardenas M.E."/>
            <person name="Lodge J.D."/>
            <person name="Laessoe T."/>
            <person name="Pedersen O."/>
            <person name="Smith M.E."/>
            <person name="Kuyper T.W."/>
            <person name="Franco-Molano E.A."/>
            <person name="Baroni T.J."/>
            <person name="Aanen D.K."/>
        </authorList>
    </citation>
    <scope>NUCLEOTIDE SEQUENCE</scope>
    <source>
        <strain evidence="13">AP01</strain>
        <tissue evidence="13">Mycelium</tissue>
    </source>
</reference>
<dbReference type="PANTHER" id="PTHR10067:SF17">
    <property type="entry name" value="PHOSPHATIDYLSERINE DECARBOXYLASE PROENZYME 2"/>
    <property type="match status" value="1"/>
</dbReference>
<proteinExistence type="predicted"/>
<evidence type="ECO:0000313" key="14">
    <source>
        <dbReference type="Proteomes" id="UP000775547"/>
    </source>
</evidence>
<evidence type="ECO:0000256" key="12">
    <source>
        <dbReference type="SAM" id="MobiDB-lite"/>
    </source>
</evidence>
<dbReference type="InterPro" id="IPR003817">
    <property type="entry name" value="PS_Dcarbxylase"/>
</dbReference>
<evidence type="ECO:0000256" key="2">
    <source>
        <dbReference type="ARBA" id="ARBA00005189"/>
    </source>
</evidence>
<evidence type="ECO:0000256" key="1">
    <source>
        <dbReference type="ARBA" id="ARBA00001928"/>
    </source>
</evidence>
<dbReference type="PANTHER" id="PTHR10067">
    <property type="entry name" value="PHOSPHATIDYLSERINE DECARBOXYLASE"/>
    <property type="match status" value="1"/>
</dbReference>
<evidence type="ECO:0000256" key="8">
    <source>
        <dbReference type="ARBA" id="ARBA00023239"/>
    </source>
</evidence>
<keyword evidence="10" id="KW-0670">Pyruvate</keyword>
<dbReference type="Pfam" id="PF02666">
    <property type="entry name" value="PS_Dcarbxylase"/>
    <property type="match status" value="1"/>
</dbReference>
<keyword evidence="5" id="KW-0210">Decarboxylase</keyword>
<evidence type="ECO:0000256" key="3">
    <source>
        <dbReference type="ARBA" id="ARBA00012243"/>
    </source>
</evidence>
<dbReference type="AlphaFoldDB" id="A0A9P7GII3"/>
<dbReference type="Proteomes" id="UP000775547">
    <property type="component" value="Unassembled WGS sequence"/>
</dbReference>
<comment type="cofactor">
    <cofactor evidence="1">
        <name>pyruvate</name>
        <dbReference type="ChEBI" id="CHEBI:15361"/>
    </cofactor>
</comment>
<keyword evidence="8" id="KW-0456">Lyase</keyword>
<dbReference type="EMBL" id="JABCKV010000006">
    <property type="protein sequence ID" value="KAG5647920.1"/>
    <property type="molecule type" value="Genomic_DNA"/>
</dbReference>
<comment type="pathway">
    <text evidence="2">Lipid metabolism.</text>
</comment>
<dbReference type="NCBIfam" id="TIGR00163">
    <property type="entry name" value="PS_decarb"/>
    <property type="match status" value="1"/>
</dbReference>
<evidence type="ECO:0000256" key="6">
    <source>
        <dbReference type="ARBA" id="ARBA00023098"/>
    </source>
</evidence>
<comment type="caution">
    <text evidence="13">The sequence shown here is derived from an EMBL/GenBank/DDBJ whole genome shotgun (WGS) entry which is preliminary data.</text>
</comment>
<keyword evidence="6" id="KW-0443">Lipid metabolism</keyword>
<protein>
    <recommendedName>
        <fullName evidence="3">phosphatidylserine decarboxylase</fullName>
        <ecNumber evidence="3">4.1.1.65</ecNumber>
    </recommendedName>
</protein>
<evidence type="ECO:0000313" key="13">
    <source>
        <dbReference type="EMBL" id="KAG5647920.1"/>
    </source>
</evidence>